<organism evidence="3 4">
    <name type="scientific">Pseudopithomyces chartarum</name>
    <dbReference type="NCBI Taxonomy" id="1892770"/>
    <lineage>
        <taxon>Eukaryota</taxon>
        <taxon>Fungi</taxon>
        <taxon>Dikarya</taxon>
        <taxon>Ascomycota</taxon>
        <taxon>Pezizomycotina</taxon>
        <taxon>Dothideomycetes</taxon>
        <taxon>Pleosporomycetidae</taxon>
        <taxon>Pleosporales</taxon>
        <taxon>Massarineae</taxon>
        <taxon>Didymosphaeriaceae</taxon>
        <taxon>Pseudopithomyces</taxon>
    </lineage>
</organism>
<name>A0AAN6RHM3_9PLEO</name>
<reference evidence="3 4" key="1">
    <citation type="submission" date="2021-02" db="EMBL/GenBank/DDBJ databases">
        <title>Genome assembly of Pseudopithomyces chartarum.</title>
        <authorList>
            <person name="Jauregui R."/>
            <person name="Singh J."/>
            <person name="Voisey C."/>
        </authorList>
    </citation>
    <scope>NUCLEOTIDE SEQUENCE [LARGE SCALE GENOMIC DNA]</scope>
    <source>
        <strain evidence="3 4">AGR01</strain>
    </source>
</reference>
<evidence type="ECO:0000313" key="4">
    <source>
        <dbReference type="Proteomes" id="UP001280581"/>
    </source>
</evidence>
<feature type="transmembrane region" description="Helical" evidence="2">
    <location>
        <begin position="178"/>
        <end position="196"/>
    </location>
</feature>
<keyword evidence="2" id="KW-0472">Membrane</keyword>
<proteinExistence type="predicted"/>
<feature type="compositionally biased region" description="Gly residues" evidence="1">
    <location>
        <begin position="293"/>
        <end position="309"/>
    </location>
</feature>
<sequence length="330" mass="36521">MEAAVQSAGVAATMIHSTLITSLVVVRDDSLRQGDTWNTLVQKRVNDFQGDLIVPQTVWVTVSVTPDSEDFKPASAPIVQPITPSPSVQGSVIQTLATSTRAPAALPQLVDGSSSFNPANPCPPKTDPIVLLFRIFSPLQYSQVSDFDLPDFNLPSFNKRFSNQHPVAPDTLIIRDQHTLLIFFIYFILFTFLVLLKPLNPLNLLNLPNLILHHPSHRRPRHQTHHHLPHAQRTHHRQNQNRHPPHPRPLRPRRRRHRRPIHRLRHLAQQRKAPQRASTSGYGSQGRQRQEGVSGGELCGGGGISAGGEGDGEEGEGGVWGGEGDVEEGV</sequence>
<gene>
    <name evidence="3" type="ORF">GRF29_77g818838</name>
</gene>
<keyword evidence="4" id="KW-1185">Reference proteome</keyword>
<comment type="caution">
    <text evidence="3">The sequence shown here is derived from an EMBL/GenBank/DDBJ whole genome shotgun (WGS) entry which is preliminary data.</text>
</comment>
<dbReference type="EMBL" id="WVTA01000007">
    <property type="protein sequence ID" value="KAK3208459.1"/>
    <property type="molecule type" value="Genomic_DNA"/>
</dbReference>
<dbReference type="Proteomes" id="UP001280581">
    <property type="component" value="Unassembled WGS sequence"/>
</dbReference>
<protein>
    <submittedName>
        <fullName evidence="3">Uncharacterized protein</fullName>
    </submittedName>
</protein>
<feature type="compositionally biased region" description="Polar residues" evidence="1">
    <location>
        <begin position="276"/>
        <end position="287"/>
    </location>
</feature>
<feature type="compositionally biased region" description="Basic residues" evidence="1">
    <location>
        <begin position="216"/>
        <end position="269"/>
    </location>
</feature>
<feature type="region of interest" description="Disordered" evidence="1">
    <location>
        <begin position="216"/>
        <end position="330"/>
    </location>
</feature>
<evidence type="ECO:0000256" key="1">
    <source>
        <dbReference type="SAM" id="MobiDB-lite"/>
    </source>
</evidence>
<keyword evidence="2" id="KW-1133">Transmembrane helix</keyword>
<keyword evidence="2" id="KW-0812">Transmembrane</keyword>
<dbReference type="AlphaFoldDB" id="A0AAN6RHM3"/>
<evidence type="ECO:0000256" key="2">
    <source>
        <dbReference type="SAM" id="Phobius"/>
    </source>
</evidence>
<accession>A0AAN6RHM3</accession>
<evidence type="ECO:0000313" key="3">
    <source>
        <dbReference type="EMBL" id="KAK3208459.1"/>
    </source>
</evidence>